<dbReference type="Gene3D" id="2.60.120.1130">
    <property type="match status" value="1"/>
</dbReference>
<evidence type="ECO:0000256" key="1">
    <source>
        <dbReference type="SAM" id="SignalP"/>
    </source>
</evidence>
<gene>
    <name evidence="3" type="ORF">QTN47_10070</name>
</gene>
<protein>
    <submittedName>
        <fullName evidence="3">Transglutaminase-like domain-containing protein</fullName>
    </submittedName>
</protein>
<dbReference type="EMBL" id="JAULBC010000002">
    <property type="protein sequence ID" value="MEX6687841.1"/>
    <property type="molecule type" value="Genomic_DNA"/>
</dbReference>
<keyword evidence="4" id="KW-1185">Reference proteome</keyword>
<evidence type="ECO:0000313" key="4">
    <source>
        <dbReference type="Proteomes" id="UP001560573"/>
    </source>
</evidence>
<feature type="domain" description="Transglutaminase-like" evidence="2">
    <location>
        <begin position="286"/>
        <end position="393"/>
    </location>
</feature>
<proteinExistence type="predicted"/>
<sequence>MLKPLSGLVVCLIFSTIAYSQFQTADAEGALQASNLKKIDKKAKYGAYLINKEFQFNTAKGINNQSIVTSQENSVIEMASIAEKTPVGYLVPFNSFVKLKDYDFQIYYKNGFKTVKYPPERISLTDDNIFLDDAYGELYGYRAEEVGQRYRFKYEAQYTDAKYLTRVFFHESFPVKQAVISFKVPSWLELEVLEKNFEGYKIRKETQKGKDFTVYKYTATDMSGIKHEAMSLARPFYLPHLIITVKSFTLNNQKINGFKSVDDIYAWYNFLYRKAQNNIDAIKAQVATLTQGKPTDEEKIKSIYYWVQDNIRYIAFEEGYSGFVPQTVQDVYKNKYGDCKGMANLLTEMLKIAGYDAHFAWIGTREIPYDITEVQSMCVDNHAISVLYLKGKTYFIDGTEKYAAFGKDAARIQGKKVLVEHGDSYKIETVPVPPIDNNQISTISKLKIDGEKMTGHMSVTFDGESRHFFHYIYNNVPADKRKNFVSGLLEGNSENTEVSNIKTSDFTNREIPITIEGDIEVNNQVTQIDKTLYTTIDFFPRSIMGFNPEENRQSPIDLGNLFVATDKIMLELDGNTKPASLPKKFTAAFNKNQVDAEYNYSNNTISLQKKTTIASPVILPADFEAWKKFVASVKEFNRSSISIQQ</sequence>
<dbReference type="Pfam" id="PF01841">
    <property type="entry name" value="Transglut_core"/>
    <property type="match status" value="1"/>
</dbReference>
<organism evidence="3 4">
    <name type="scientific">Danxiaibacter flavus</name>
    <dbReference type="NCBI Taxonomy" id="3049108"/>
    <lineage>
        <taxon>Bacteria</taxon>
        <taxon>Pseudomonadati</taxon>
        <taxon>Bacteroidota</taxon>
        <taxon>Chitinophagia</taxon>
        <taxon>Chitinophagales</taxon>
        <taxon>Chitinophagaceae</taxon>
        <taxon>Danxiaibacter</taxon>
    </lineage>
</organism>
<dbReference type="SUPFAM" id="SSF54001">
    <property type="entry name" value="Cysteine proteinases"/>
    <property type="match status" value="1"/>
</dbReference>
<evidence type="ECO:0000313" key="3">
    <source>
        <dbReference type="EMBL" id="MEX6687841.1"/>
    </source>
</evidence>
<feature type="signal peptide" evidence="1">
    <location>
        <begin position="1"/>
        <end position="20"/>
    </location>
</feature>
<dbReference type="Gene3D" id="3.10.620.30">
    <property type="match status" value="1"/>
</dbReference>
<dbReference type="Gene3D" id="2.60.40.3140">
    <property type="match status" value="1"/>
</dbReference>
<comment type="caution">
    <text evidence="3">The sequence shown here is derived from an EMBL/GenBank/DDBJ whole genome shotgun (WGS) entry which is preliminary data.</text>
</comment>
<dbReference type="InterPro" id="IPR038765">
    <property type="entry name" value="Papain-like_cys_pep_sf"/>
</dbReference>
<dbReference type="InterPro" id="IPR002931">
    <property type="entry name" value="Transglutaminase-like"/>
</dbReference>
<accession>A0ABV3ZFH4</accession>
<keyword evidence="1" id="KW-0732">Signal</keyword>
<evidence type="ECO:0000259" key="2">
    <source>
        <dbReference type="Pfam" id="PF01841"/>
    </source>
</evidence>
<dbReference type="RefSeq" id="WP_369329245.1">
    <property type="nucleotide sequence ID" value="NZ_JAULBC010000002.1"/>
</dbReference>
<name>A0ABV3ZFH4_9BACT</name>
<dbReference type="Proteomes" id="UP001560573">
    <property type="component" value="Unassembled WGS sequence"/>
</dbReference>
<feature type="chain" id="PRO_5045689971" evidence="1">
    <location>
        <begin position="21"/>
        <end position="645"/>
    </location>
</feature>
<reference evidence="3 4" key="1">
    <citation type="submission" date="2023-07" db="EMBL/GenBank/DDBJ databases">
        <authorList>
            <person name="Lian W.-H."/>
        </authorList>
    </citation>
    <scope>NUCLEOTIDE SEQUENCE [LARGE SCALE GENOMIC DNA]</scope>
    <source>
        <strain evidence="3 4">SYSU DXS3180</strain>
    </source>
</reference>